<gene>
    <name evidence="1" type="ORF">QR685DRAFT_599736</name>
</gene>
<dbReference type="Proteomes" id="UP001451303">
    <property type="component" value="Unassembled WGS sequence"/>
</dbReference>
<dbReference type="EMBL" id="JAVLET010000009">
    <property type="protein sequence ID" value="KAL0467646.1"/>
    <property type="molecule type" value="Genomic_DNA"/>
</dbReference>
<comment type="caution">
    <text evidence="1">The sequence shown here is derived from an EMBL/GenBank/DDBJ whole genome shotgun (WGS) entry which is preliminary data.</text>
</comment>
<reference evidence="1 2" key="1">
    <citation type="submission" date="2023-09" db="EMBL/GenBank/DDBJ databases">
        <title>Multi-omics analysis of a traditional fermented food reveals byproduct-associated fungal strains for waste-to-food upcycling.</title>
        <authorList>
            <consortium name="Lawrence Berkeley National Laboratory"/>
            <person name="Rekdal V.M."/>
            <person name="Villalobos-Escobedo J.M."/>
            <person name="Rodriguez-Valeron N."/>
            <person name="Garcia M.O."/>
            <person name="Vasquez D.P."/>
            <person name="Damayanti I."/>
            <person name="Sorensen P.M."/>
            <person name="Baidoo E.E."/>
            <person name="De Carvalho A.C."/>
            <person name="Riley R."/>
            <person name="Lipzen A."/>
            <person name="He G."/>
            <person name="Yan M."/>
            <person name="Haridas S."/>
            <person name="Daum C."/>
            <person name="Yoshinaga Y."/>
            <person name="Ng V."/>
            <person name="Grigoriev I.V."/>
            <person name="Munk R."/>
            <person name="Nuraida L."/>
            <person name="Wijaya C.H."/>
            <person name="Morales P.-C."/>
            <person name="Keasling J.D."/>
        </authorList>
    </citation>
    <scope>NUCLEOTIDE SEQUENCE [LARGE SCALE GENOMIC DNA]</scope>
    <source>
        <strain evidence="1 2">FGSC 2613</strain>
    </source>
</reference>
<name>A0ABR3D7G3_NEUIN</name>
<organism evidence="1 2">
    <name type="scientific">Neurospora intermedia</name>
    <dbReference type="NCBI Taxonomy" id="5142"/>
    <lineage>
        <taxon>Eukaryota</taxon>
        <taxon>Fungi</taxon>
        <taxon>Dikarya</taxon>
        <taxon>Ascomycota</taxon>
        <taxon>Pezizomycotina</taxon>
        <taxon>Sordariomycetes</taxon>
        <taxon>Sordariomycetidae</taxon>
        <taxon>Sordariales</taxon>
        <taxon>Sordariaceae</taxon>
        <taxon>Neurospora</taxon>
    </lineage>
</organism>
<evidence type="ECO:0000313" key="2">
    <source>
        <dbReference type="Proteomes" id="UP001451303"/>
    </source>
</evidence>
<protein>
    <submittedName>
        <fullName evidence="1">Uncharacterized protein</fullName>
    </submittedName>
</protein>
<evidence type="ECO:0000313" key="1">
    <source>
        <dbReference type="EMBL" id="KAL0467646.1"/>
    </source>
</evidence>
<sequence>MIANQESLGKATNSAGLHEPVSFRWRVTGYYTPDLLESHLERLTKSTKKYLKNCPWPAKELEYGSLRVKSMPLCSREERKKAPLDKNGRAYFDMTVHESSVSFVQITVQLNPGRIFNPQNLVELHESLYDCLFPRRGEKYPVTKGSGFCRKLPIGGFEESNHIFSIVRLCWTDALSTALKGVFIRRGIITHTRVPEHFPASAIVVFMENNLLKLKAGSTESAEELSHERNGPIAVQAVVHDLLNTYLTSWEAFKNTLAATKYEDTAPKMIKNIVTNAEIMLSSLNRLVNNIDCHVGKPVPGSKSRFFLKRWIKNCFQTAGPPTVCLDTDMTGFDVDHFNRMLHRELRRYKAALCNMIAAVRLLDPSTCKRFELVVDSTANTPDKADFLHMYAGTRKGMLNLTRGYLLDDIKRFMEGVEDTHRKLVDHLEVIQQEIGWSIDPNSWDSWFHSAELKEKCYDSDSTDSTD</sequence>
<proteinExistence type="predicted"/>
<accession>A0ABR3D7G3</accession>
<keyword evidence="2" id="KW-1185">Reference proteome</keyword>